<organism evidence="1 2">
    <name type="scientific">Rhizocola hellebori</name>
    <dbReference type="NCBI Taxonomy" id="1392758"/>
    <lineage>
        <taxon>Bacteria</taxon>
        <taxon>Bacillati</taxon>
        <taxon>Actinomycetota</taxon>
        <taxon>Actinomycetes</taxon>
        <taxon>Micromonosporales</taxon>
        <taxon>Micromonosporaceae</taxon>
        <taxon>Rhizocola</taxon>
    </lineage>
</organism>
<evidence type="ECO:0000313" key="2">
    <source>
        <dbReference type="Proteomes" id="UP000612899"/>
    </source>
</evidence>
<evidence type="ECO:0008006" key="3">
    <source>
        <dbReference type="Google" id="ProtNLM"/>
    </source>
</evidence>
<protein>
    <recommendedName>
        <fullName evidence="3">DUF2867 domain-containing protein</fullName>
    </recommendedName>
</protein>
<gene>
    <name evidence="1" type="ORF">Rhe02_22960</name>
</gene>
<dbReference type="Proteomes" id="UP000612899">
    <property type="component" value="Unassembled WGS sequence"/>
</dbReference>
<comment type="caution">
    <text evidence="1">The sequence shown here is derived from an EMBL/GenBank/DDBJ whole genome shotgun (WGS) entry which is preliminary data.</text>
</comment>
<accession>A0A8J3Q5G2</accession>
<name>A0A8J3Q5G2_9ACTN</name>
<dbReference type="RefSeq" id="WP_203908107.1">
    <property type="nucleotide sequence ID" value="NZ_BONY01000011.1"/>
</dbReference>
<reference evidence="1" key="1">
    <citation type="submission" date="2021-01" db="EMBL/GenBank/DDBJ databases">
        <title>Whole genome shotgun sequence of Rhizocola hellebori NBRC 109834.</title>
        <authorList>
            <person name="Komaki H."/>
            <person name="Tamura T."/>
        </authorList>
    </citation>
    <scope>NUCLEOTIDE SEQUENCE</scope>
    <source>
        <strain evidence="1">NBRC 109834</strain>
    </source>
</reference>
<dbReference type="SUPFAM" id="SSF55961">
    <property type="entry name" value="Bet v1-like"/>
    <property type="match status" value="1"/>
</dbReference>
<dbReference type="EMBL" id="BONY01000011">
    <property type="protein sequence ID" value="GIH04229.1"/>
    <property type="molecule type" value="Genomic_DNA"/>
</dbReference>
<proteinExistence type="predicted"/>
<keyword evidence="2" id="KW-1185">Reference proteome</keyword>
<dbReference type="AlphaFoldDB" id="A0A8J3Q5G2"/>
<sequence>MENDLPFVDEHRLLVPAPAPVVWRHLTAQIPRFASSGSFARLLGAQPQAVWGTPPEQGATLPGFKVAQVVPGHRLVLTGRHRFSRYALILTLTEQPDGTMLLARTQAEFPGFSGGVYRQLVIGSGIHASVVARLLRRISQAAQG</sequence>
<evidence type="ECO:0000313" key="1">
    <source>
        <dbReference type="EMBL" id="GIH04229.1"/>
    </source>
</evidence>